<sequence>MVAVPEVVAGLAAIPGVRTAAQLGEPSLDASASTGSLPLAPTLTELVPGGLRRGSAVSVSGSTALVLALLAEPTREGSWAAITGMPDIGVVAAVELGVELERLALIPDPGAEVAAVLSALIDGFDLVVLGPTIARGMQPQLGRRLAGRVRNRGAVLLAAGPWPGADLELRVSNRRWHGLTDDGFGHLEFRDVVATSRGRGAAARPRTVALGLPGSGGAVTSSAVKVSAGRGLSEVAG</sequence>
<evidence type="ECO:0000313" key="1">
    <source>
        <dbReference type="EMBL" id="WIV57994.1"/>
    </source>
</evidence>
<accession>A0ABY8XQR6</accession>
<gene>
    <name evidence="1" type="ORF">QP939_04775</name>
</gene>
<protein>
    <recommendedName>
        <fullName evidence="3">Recombinase A</fullName>
    </recommendedName>
</protein>
<dbReference type="Proteomes" id="UP001227101">
    <property type="component" value="Chromosome"/>
</dbReference>
<name>A0ABY8XQR6_9PSEU</name>
<organism evidence="1 2">
    <name type="scientific">Amycolatopsis nalaikhensis</name>
    <dbReference type="NCBI Taxonomy" id="715472"/>
    <lineage>
        <taxon>Bacteria</taxon>
        <taxon>Bacillati</taxon>
        <taxon>Actinomycetota</taxon>
        <taxon>Actinomycetes</taxon>
        <taxon>Pseudonocardiales</taxon>
        <taxon>Pseudonocardiaceae</taxon>
        <taxon>Amycolatopsis</taxon>
    </lineage>
</organism>
<proteinExistence type="predicted"/>
<evidence type="ECO:0008006" key="3">
    <source>
        <dbReference type="Google" id="ProtNLM"/>
    </source>
</evidence>
<keyword evidence="2" id="KW-1185">Reference proteome</keyword>
<dbReference type="RefSeq" id="WP_285455313.1">
    <property type="nucleotide sequence ID" value="NZ_CP127173.1"/>
</dbReference>
<evidence type="ECO:0000313" key="2">
    <source>
        <dbReference type="Proteomes" id="UP001227101"/>
    </source>
</evidence>
<dbReference type="EMBL" id="CP127173">
    <property type="protein sequence ID" value="WIV57994.1"/>
    <property type="molecule type" value="Genomic_DNA"/>
</dbReference>
<reference evidence="1 2" key="1">
    <citation type="submission" date="2023-06" db="EMBL/GenBank/DDBJ databases">
        <authorList>
            <person name="Oyuntsetseg B."/>
            <person name="Kim S.B."/>
        </authorList>
    </citation>
    <scope>NUCLEOTIDE SEQUENCE [LARGE SCALE GENOMIC DNA]</scope>
    <source>
        <strain evidence="1 2">2-2</strain>
    </source>
</reference>